<dbReference type="KEGG" id="tpf:TPHA_0D03340"/>
<dbReference type="GO" id="GO:0015926">
    <property type="term" value="F:glucosidase activity"/>
    <property type="evidence" value="ECO:0007669"/>
    <property type="project" value="TreeGrafter"/>
</dbReference>
<dbReference type="PANTHER" id="PTHR31361">
    <property type="entry name" value="BETA-GLUCAN SYNTHESIS-ASSOCIATED PROTEIN KRE6-RELATED"/>
    <property type="match status" value="1"/>
</dbReference>
<evidence type="ECO:0000313" key="12">
    <source>
        <dbReference type="EMBL" id="CCE62970.1"/>
    </source>
</evidence>
<evidence type="ECO:0000256" key="10">
    <source>
        <dbReference type="SAM" id="Phobius"/>
    </source>
</evidence>
<comment type="subcellular location">
    <subcellularLocation>
        <location evidence="1">Membrane</location>
        <topology evidence="1">Single-pass type II membrane protein</topology>
    </subcellularLocation>
</comment>
<dbReference type="OrthoDB" id="412647at2759"/>
<evidence type="ECO:0000256" key="9">
    <source>
        <dbReference type="SAM" id="MobiDB-lite"/>
    </source>
</evidence>
<sequence>MGFIRNLTNKNEAGLSKENSSGESVNQIKMNNRGKTDSDDVQNSNSQSYTSSSANERLAYEKHDITYSQPNAISVEDVHTSDDSNSALPDYIISTPKAQTYELRGDYQGYYSNKTNLNSNSTPNAYNDNSLPPPISNSNSYSNLIMSPPSFDRYPIIASNISQLHNSFINHDTKIASAINNKNNLYESSHLHTNSSSSIGIKQQNSNVSLSQALQYSNDLSPFGGFPTSAFPIFLEDKEDDDFFHNPDPEEEAKLDRKRIWMDIKHMNRRSMGGWLGLFLLLAAGIFIFIVLPALTFAGVVDHHDPLSSGSAGGNRSDAVTYLSDYDYPTLAAIRTTLVDPDTPSSASTRVARDGSKWKLVFSDEFNAVGRTFYDGDDQFWTAPDIHYDATKDLEWYTPDAVTTANGTLSLRMDAYRNHDLYYRSGMVQSWNKMCFTEGALEISAKLPNYGKVTGLWPGLWTMGNLARPGYLASTEGVWPYSYQACDAGITPNQSSNDGISYLPGQKLNSCTCDGEDHPNQGTGRGAPEIDLLEGEVDTVIGVGLASQSLQVAPYDIWYIPDYNFIEIHNFTTTTMNSYCGGPFQQAVSAVTTLNTSWYEFGPEAGYYQKFAIEYLNDKDAGYIKWFVGDNPTMTLHSWALHPNGNIDWRPISKEPMSIIMNMGISNNWAYIDWQAIYFPVTFRIDYVRLYQPSDSISLTCDPDDYPTYDYIQEHLNAYSNANLTSWAGAGYSFPSNSLTGNCNA</sequence>
<evidence type="ECO:0000256" key="2">
    <source>
        <dbReference type="ARBA" id="ARBA00010962"/>
    </source>
</evidence>
<accession>G8BSZ9</accession>
<dbReference type="InterPro" id="IPR000757">
    <property type="entry name" value="Beta-glucanase-like"/>
</dbReference>
<dbReference type="eggNOG" id="ENOG502QR13">
    <property type="taxonomic scope" value="Eukaryota"/>
</dbReference>
<dbReference type="FunFam" id="2.60.120.200:FF:000140">
    <property type="entry name" value="Beta-glucan synthesis-associated protein"/>
    <property type="match status" value="1"/>
</dbReference>
<dbReference type="OMA" id="AHIEAYT"/>
<name>G8BSZ9_TETPH</name>
<evidence type="ECO:0000256" key="3">
    <source>
        <dbReference type="ARBA" id="ARBA00022692"/>
    </source>
</evidence>
<dbReference type="HOGENOM" id="CLU_010811_4_3_1"/>
<evidence type="ECO:0000256" key="7">
    <source>
        <dbReference type="ARBA" id="ARBA00023180"/>
    </source>
</evidence>
<dbReference type="Gene3D" id="2.60.120.200">
    <property type="match status" value="1"/>
</dbReference>
<dbReference type="InterPro" id="IPR005629">
    <property type="entry name" value="Skn1/Kre6/Sbg1"/>
</dbReference>
<dbReference type="GO" id="GO:0005886">
    <property type="term" value="C:plasma membrane"/>
    <property type="evidence" value="ECO:0007669"/>
    <property type="project" value="TreeGrafter"/>
</dbReference>
<dbReference type="GO" id="GO:0005789">
    <property type="term" value="C:endoplasmic reticulum membrane"/>
    <property type="evidence" value="ECO:0007669"/>
    <property type="project" value="TreeGrafter"/>
</dbReference>
<dbReference type="EMBL" id="HE612859">
    <property type="protein sequence ID" value="CCE62970.1"/>
    <property type="molecule type" value="Genomic_DNA"/>
</dbReference>
<evidence type="ECO:0000256" key="1">
    <source>
        <dbReference type="ARBA" id="ARBA00004606"/>
    </source>
</evidence>
<evidence type="ECO:0000259" key="11">
    <source>
        <dbReference type="PROSITE" id="PS51762"/>
    </source>
</evidence>
<keyword evidence="13" id="KW-1185">Reference proteome</keyword>
<gene>
    <name evidence="12" type="primary">TPHA0D03340</name>
    <name evidence="12" type="ordered locus">TPHA_0D03340</name>
</gene>
<dbReference type="InterPro" id="IPR013320">
    <property type="entry name" value="ConA-like_dom_sf"/>
</dbReference>
<organism evidence="12 13">
    <name type="scientific">Tetrapisispora phaffii (strain ATCC 24235 / CBS 4417 / NBRC 1672 / NRRL Y-8282 / UCD 70-5)</name>
    <name type="common">Yeast</name>
    <name type="synonym">Fabospora phaffii</name>
    <dbReference type="NCBI Taxonomy" id="1071381"/>
    <lineage>
        <taxon>Eukaryota</taxon>
        <taxon>Fungi</taxon>
        <taxon>Dikarya</taxon>
        <taxon>Ascomycota</taxon>
        <taxon>Saccharomycotina</taxon>
        <taxon>Saccharomycetes</taxon>
        <taxon>Saccharomycetales</taxon>
        <taxon>Saccharomycetaceae</taxon>
        <taxon>Tetrapisispora</taxon>
    </lineage>
</organism>
<dbReference type="Proteomes" id="UP000005666">
    <property type="component" value="Chromosome 4"/>
</dbReference>
<dbReference type="CDD" id="cd02180">
    <property type="entry name" value="GH16_fungal_KRE6_glucanase"/>
    <property type="match status" value="1"/>
</dbReference>
<dbReference type="PANTHER" id="PTHR31361:SF1">
    <property type="entry name" value="BETA-GLUCAN SYNTHESIS-ASSOCIATED PROTEIN KRE6-RELATED"/>
    <property type="match status" value="1"/>
</dbReference>
<evidence type="ECO:0000313" key="13">
    <source>
        <dbReference type="Proteomes" id="UP000005666"/>
    </source>
</evidence>
<dbReference type="GO" id="GO:0031505">
    <property type="term" value="P:fungal-type cell wall organization"/>
    <property type="evidence" value="ECO:0007669"/>
    <property type="project" value="UniProtKB-ARBA"/>
</dbReference>
<dbReference type="Pfam" id="PF03935">
    <property type="entry name" value="SKN1_KRE6_Sbg1"/>
    <property type="match status" value="1"/>
</dbReference>
<feature type="region of interest" description="Disordered" evidence="9">
    <location>
        <begin position="1"/>
        <end position="54"/>
    </location>
</feature>
<dbReference type="SUPFAM" id="SSF49899">
    <property type="entry name" value="Concanavalin A-like lectins/glucanases"/>
    <property type="match status" value="1"/>
</dbReference>
<evidence type="ECO:0000256" key="6">
    <source>
        <dbReference type="ARBA" id="ARBA00023136"/>
    </source>
</evidence>
<dbReference type="AlphaFoldDB" id="G8BSZ9"/>
<dbReference type="PROSITE" id="PS51762">
    <property type="entry name" value="GH16_2"/>
    <property type="match status" value="1"/>
</dbReference>
<keyword evidence="8" id="KW-0961">Cell wall biogenesis/degradation</keyword>
<reference evidence="12 13" key="1">
    <citation type="journal article" date="2011" name="Proc. Natl. Acad. Sci. U.S.A.">
        <title>Evolutionary erosion of yeast sex chromosomes by mating-type switching accidents.</title>
        <authorList>
            <person name="Gordon J.L."/>
            <person name="Armisen D."/>
            <person name="Proux-Wera E."/>
            <person name="Oheigeartaigh S.S."/>
            <person name="Byrne K.P."/>
            <person name="Wolfe K.H."/>
        </authorList>
    </citation>
    <scope>NUCLEOTIDE SEQUENCE [LARGE SCALE GENOMIC DNA]</scope>
    <source>
        <strain evidence="13">ATCC 24235 / CBS 4417 / NBRC 1672 / NRRL Y-8282 / UCD 70-5</strain>
    </source>
</reference>
<keyword evidence="7" id="KW-0325">Glycoprotein</keyword>
<evidence type="ECO:0000256" key="4">
    <source>
        <dbReference type="ARBA" id="ARBA00022968"/>
    </source>
</evidence>
<proteinExistence type="inferred from homology"/>
<keyword evidence="6 10" id="KW-0472">Membrane</keyword>
<feature type="transmembrane region" description="Helical" evidence="10">
    <location>
        <begin position="275"/>
        <end position="301"/>
    </location>
</feature>
<feature type="compositionally biased region" description="Polar residues" evidence="9">
    <location>
        <begin position="1"/>
        <end position="30"/>
    </location>
</feature>
<keyword evidence="3 10" id="KW-0812">Transmembrane</keyword>
<feature type="compositionally biased region" description="Low complexity" evidence="9">
    <location>
        <begin position="41"/>
        <end position="53"/>
    </location>
</feature>
<feature type="domain" description="GH16" evidence="11">
    <location>
        <begin position="321"/>
        <end position="696"/>
    </location>
</feature>
<dbReference type="GeneID" id="11531096"/>
<dbReference type="RefSeq" id="XP_003685404.1">
    <property type="nucleotide sequence ID" value="XM_003685356.1"/>
</dbReference>
<protein>
    <recommendedName>
        <fullName evidence="11">GH16 domain-containing protein</fullName>
    </recommendedName>
</protein>
<evidence type="ECO:0000256" key="8">
    <source>
        <dbReference type="ARBA" id="ARBA00023316"/>
    </source>
</evidence>
<keyword evidence="5 10" id="KW-1133">Transmembrane helix</keyword>
<dbReference type="GO" id="GO:0006078">
    <property type="term" value="P:(1-&gt;6)-beta-D-glucan biosynthetic process"/>
    <property type="evidence" value="ECO:0007669"/>
    <property type="project" value="TreeGrafter"/>
</dbReference>
<comment type="similarity">
    <text evidence="2">Belongs to the SKN1/KRE6 family.</text>
</comment>
<dbReference type="STRING" id="1071381.G8BSZ9"/>
<keyword evidence="4" id="KW-0735">Signal-anchor</keyword>
<evidence type="ECO:0000256" key="5">
    <source>
        <dbReference type="ARBA" id="ARBA00022989"/>
    </source>
</evidence>